<gene>
    <name evidence="3" type="ORF">A2Y62_01145</name>
</gene>
<organism evidence="3 4">
    <name type="scientific">Candidatus Fischerbacteria bacterium RBG_13_37_8</name>
    <dbReference type="NCBI Taxonomy" id="1817863"/>
    <lineage>
        <taxon>Bacteria</taxon>
        <taxon>Candidatus Fischeribacteriota</taxon>
    </lineage>
</organism>
<evidence type="ECO:0000313" key="3">
    <source>
        <dbReference type="EMBL" id="OGF67856.1"/>
    </source>
</evidence>
<dbReference type="InterPro" id="IPR027385">
    <property type="entry name" value="Beta-barrel_OMP"/>
</dbReference>
<dbReference type="AlphaFoldDB" id="A0A1F5VWL1"/>
<dbReference type="SUPFAM" id="SSF56925">
    <property type="entry name" value="OMPA-like"/>
    <property type="match status" value="1"/>
</dbReference>
<sequence>MMKESIMKKGIVLTLFLLVVSSVLLLSEDKNTINLELSQGFFRSSNTTFQTIYGSTYPTFFGVSLFWKEKLKFLTGFRYFKKSGETILESDVIGIEPDKVSLSAMIIPFNTYFYFGGTKMQPFLMGGFHYAKFNEKWIDTGISTSRSNFGYEVGGGILFYPREKWSLSAGLTYSSTNFKDEQEIEALDIGGYNIFVQFSYKLFNLK</sequence>
<feature type="domain" description="Outer membrane protein beta-barrel" evidence="2">
    <location>
        <begin position="88"/>
        <end position="200"/>
    </location>
</feature>
<proteinExistence type="predicted"/>
<evidence type="ECO:0000313" key="4">
    <source>
        <dbReference type="Proteomes" id="UP000178943"/>
    </source>
</evidence>
<evidence type="ECO:0000259" key="2">
    <source>
        <dbReference type="Pfam" id="PF13505"/>
    </source>
</evidence>
<protein>
    <recommendedName>
        <fullName evidence="2">Outer membrane protein beta-barrel domain-containing protein</fullName>
    </recommendedName>
</protein>
<dbReference type="EMBL" id="MFGW01000040">
    <property type="protein sequence ID" value="OGF67856.1"/>
    <property type="molecule type" value="Genomic_DNA"/>
</dbReference>
<dbReference type="Pfam" id="PF13505">
    <property type="entry name" value="OMP_b-brl"/>
    <property type="match status" value="1"/>
</dbReference>
<dbReference type="Proteomes" id="UP000178943">
    <property type="component" value="Unassembled WGS sequence"/>
</dbReference>
<reference evidence="3 4" key="1">
    <citation type="journal article" date="2016" name="Nat. Commun.">
        <title>Thousands of microbial genomes shed light on interconnected biogeochemical processes in an aquifer system.</title>
        <authorList>
            <person name="Anantharaman K."/>
            <person name="Brown C.T."/>
            <person name="Hug L.A."/>
            <person name="Sharon I."/>
            <person name="Castelle C.J."/>
            <person name="Probst A.J."/>
            <person name="Thomas B.C."/>
            <person name="Singh A."/>
            <person name="Wilkins M.J."/>
            <person name="Karaoz U."/>
            <person name="Brodie E.L."/>
            <person name="Williams K.H."/>
            <person name="Hubbard S.S."/>
            <person name="Banfield J.F."/>
        </authorList>
    </citation>
    <scope>NUCLEOTIDE SEQUENCE [LARGE SCALE GENOMIC DNA]</scope>
</reference>
<comment type="caution">
    <text evidence="3">The sequence shown here is derived from an EMBL/GenBank/DDBJ whole genome shotgun (WGS) entry which is preliminary data.</text>
</comment>
<evidence type="ECO:0000256" key="1">
    <source>
        <dbReference type="ARBA" id="ARBA00022729"/>
    </source>
</evidence>
<accession>A0A1F5VWL1</accession>
<name>A0A1F5VWL1_9BACT</name>
<keyword evidence="1" id="KW-0732">Signal</keyword>
<dbReference type="Gene3D" id="2.40.160.20">
    <property type="match status" value="1"/>
</dbReference>
<dbReference type="InterPro" id="IPR011250">
    <property type="entry name" value="OMP/PagP_B-barrel"/>
</dbReference>